<evidence type="ECO:0000313" key="2">
    <source>
        <dbReference type="EMBL" id="CZR69393.1"/>
    </source>
</evidence>
<gene>
    <name evidence="2" type="ORF">PAC_19293</name>
</gene>
<accession>A0A1L7XWG8</accession>
<feature type="domain" description="CHAT" evidence="1">
    <location>
        <begin position="930"/>
        <end position="1201"/>
    </location>
</feature>
<dbReference type="OrthoDB" id="9991317at2759"/>
<dbReference type="EMBL" id="FJOG01000070">
    <property type="protein sequence ID" value="CZR69393.1"/>
    <property type="molecule type" value="Genomic_DNA"/>
</dbReference>
<name>A0A1L7XWG8_9HELO</name>
<dbReference type="InterPro" id="IPR024983">
    <property type="entry name" value="CHAT_dom"/>
</dbReference>
<keyword evidence="3" id="KW-1185">Reference proteome</keyword>
<organism evidence="2 3">
    <name type="scientific">Phialocephala subalpina</name>
    <dbReference type="NCBI Taxonomy" id="576137"/>
    <lineage>
        <taxon>Eukaryota</taxon>
        <taxon>Fungi</taxon>
        <taxon>Dikarya</taxon>
        <taxon>Ascomycota</taxon>
        <taxon>Pezizomycotina</taxon>
        <taxon>Leotiomycetes</taxon>
        <taxon>Helotiales</taxon>
        <taxon>Mollisiaceae</taxon>
        <taxon>Phialocephala</taxon>
        <taxon>Phialocephala fortinii species complex</taxon>
    </lineage>
</organism>
<evidence type="ECO:0000259" key="1">
    <source>
        <dbReference type="Pfam" id="PF12770"/>
    </source>
</evidence>
<evidence type="ECO:0000313" key="3">
    <source>
        <dbReference type="Proteomes" id="UP000184330"/>
    </source>
</evidence>
<dbReference type="STRING" id="576137.A0A1L7XWG8"/>
<dbReference type="Gene3D" id="1.25.40.10">
    <property type="entry name" value="Tetratricopeptide repeat domain"/>
    <property type="match status" value="1"/>
</dbReference>
<dbReference type="Proteomes" id="UP000184330">
    <property type="component" value="Unassembled WGS sequence"/>
</dbReference>
<dbReference type="AlphaFoldDB" id="A0A1L7XWG8"/>
<sequence length="1208" mass="136078">MAAANMSNTIEKLREYRAKGQFESGHEYVCSLVQSVQEDKLVAIEVVQLYLVQGHYIRALAACEKARVPLFDQGLEEYPSEVLNEDSVCLELLHAYVNILRHSELYTALRKAFMAHKLWLGQDVEQELIRLNIPSLNSIQTQSKIQSIIKQRDILNAIPSGPGQEHPLTVSESRILMEFWYYKILTSCMEQGLTDESQVETKKRAAKRIGDLYTYAVHNNRLREARYLLYLSVSLLDDNTKAPLMLGQFLESLGGTSFDVEKAQTHLDLAEWQIRYAFSATATEVEHHLQEAKRFFEKMDHTHGGVDVADVRLLIPGAYESLEELFRARCENADEYFSRSCYLRGLRCLLFAIPKVFNVGTLDNLVEKSIHLLHRTISDVGAELLTQITFIDITSQSLLRAPEYGYALQSLESYTKSAPEEIGPKYHSYLYLSLRKVYSSLGNTAEAIECAKKAFNISCRNRNSYIDQSDAALELGLAEWDTRVDHSTGSTEELQQIEKATDLLRTWVEKDASKLYLDGERIKCHQLGIIENYLFNFHHFEDAANKAKQWFRRGRRGNQESRTPPYEDIDARVHELIAVSNFEEAVRLAKSGLEQWQSALDPPRFHLAQGFFRVGTTLYLSARHMITSGSFGSSEEIVKYAQTLMEVMQYSYEALKAYRSTGGAETTVTCTNHIWLAIQDVKRLFEDIGLDLLKGYLEELEITESFCDSIRRSLASTENIHCIQLTDHGSAWIWIQKGKARALSDLFGIRAFVPSSLLRTICDDPAAHKLYQQELKSTKNALHASPQAYIGAARKAMADREAMKAVPVLAQLLAIREGAFDVSLETSHIQQSLNLSNIEGQKLKYVDWYFLPNSEGTTETIAIFVRDLSGKTSFRELTVTVSTVHQWIRKVFEVPEGAEPELKRKAGNRTLWELNGLLDGVDKLTDEDDLLILSPCGILNSVPLHGLKVGGQVLIDRNLIIYSSSAAVFRQCQARAVASANISTNPSEIKETHSRNDFLAVYEENLSLAAEERTNIFTSVNNIAQNFQGNIKLGQEVSKTAFTESCRDASWLFYHGHAIYNKQDVLESGLVLSDHDLTISDIFDSAAMHNSPHVTIIACDSGTQHIAPGDEPLGIVPALLFAGATSVLGCIWPIESWAGRVFSEKFHTHLNTQMVGAKNEKGSRTVVNVAAALRDAVREMMDKKSVETRLPYFWASFVLHGCWFHTNP</sequence>
<protein>
    <recommendedName>
        <fullName evidence="1">CHAT domain-containing protein</fullName>
    </recommendedName>
</protein>
<dbReference type="Pfam" id="PF12770">
    <property type="entry name" value="CHAT"/>
    <property type="match status" value="1"/>
</dbReference>
<proteinExistence type="predicted"/>
<reference evidence="2 3" key="1">
    <citation type="submission" date="2016-03" db="EMBL/GenBank/DDBJ databases">
        <authorList>
            <person name="Ploux O."/>
        </authorList>
    </citation>
    <scope>NUCLEOTIDE SEQUENCE [LARGE SCALE GENOMIC DNA]</scope>
    <source>
        <strain evidence="2 3">UAMH 11012</strain>
    </source>
</reference>
<dbReference type="InterPro" id="IPR011990">
    <property type="entry name" value="TPR-like_helical_dom_sf"/>
</dbReference>